<gene>
    <name evidence="1" type="ORF">SAMN04488033_11417</name>
</gene>
<evidence type="ECO:0000313" key="1">
    <source>
        <dbReference type="EMBL" id="SFF91541.1"/>
    </source>
</evidence>
<accession>A0A1I2MQY8</accession>
<proteinExistence type="predicted"/>
<sequence>MHFLFGDLISLIYIYSIKNDLIFFAPIENELNLLFLVAPQ</sequence>
<reference evidence="2" key="1">
    <citation type="submission" date="2016-10" db="EMBL/GenBank/DDBJ databases">
        <authorList>
            <person name="Varghese N."/>
            <person name="Submissions S."/>
        </authorList>
    </citation>
    <scope>NUCLEOTIDE SEQUENCE [LARGE SCALE GENOMIC DNA]</scope>
    <source>
        <strain evidence="2">DSM 23515</strain>
    </source>
</reference>
<organism evidence="1 2">
    <name type="scientific">Salegentibacter agarivorans</name>
    <dbReference type="NCBI Taxonomy" id="345907"/>
    <lineage>
        <taxon>Bacteria</taxon>
        <taxon>Pseudomonadati</taxon>
        <taxon>Bacteroidota</taxon>
        <taxon>Flavobacteriia</taxon>
        <taxon>Flavobacteriales</taxon>
        <taxon>Flavobacteriaceae</taxon>
        <taxon>Salegentibacter</taxon>
    </lineage>
</organism>
<dbReference type="EMBL" id="FOOH01000014">
    <property type="protein sequence ID" value="SFF91541.1"/>
    <property type="molecule type" value="Genomic_DNA"/>
</dbReference>
<protein>
    <submittedName>
        <fullName evidence="1">Uncharacterized protein</fullName>
    </submittedName>
</protein>
<keyword evidence="2" id="KW-1185">Reference proteome</keyword>
<dbReference type="AlphaFoldDB" id="A0A1I2MQY8"/>
<dbReference type="Proteomes" id="UP000199116">
    <property type="component" value="Unassembled WGS sequence"/>
</dbReference>
<name>A0A1I2MQY8_9FLAO</name>
<evidence type="ECO:0000313" key="2">
    <source>
        <dbReference type="Proteomes" id="UP000199116"/>
    </source>
</evidence>